<dbReference type="AlphaFoldDB" id="A0A4S8Y322"/>
<dbReference type="Proteomes" id="UP000310421">
    <property type="component" value="Unassembled WGS sequence"/>
</dbReference>
<dbReference type="EMBL" id="QZAL01000045">
    <property type="protein sequence ID" value="THW44097.1"/>
    <property type="molecule type" value="Genomic_DNA"/>
</dbReference>
<evidence type="ECO:0000313" key="5">
    <source>
        <dbReference type="Proteomes" id="UP000310687"/>
    </source>
</evidence>
<comment type="caution">
    <text evidence="2">The sequence shown here is derived from an EMBL/GenBank/DDBJ whole genome shotgun (WGS) entry which is preliminary data.</text>
</comment>
<accession>A0A4S8Y322</accession>
<evidence type="ECO:0000313" key="4">
    <source>
        <dbReference type="Proteomes" id="UP000310421"/>
    </source>
</evidence>
<evidence type="ECO:0008006" key="6">
    <source>
        <dbReference type="Google" id="ProtNLM"/>
    </source>
</evidence>
<organism evidence="2 5">
    <name type="scientific">Aureobasidium pullulans</name>
    <name type="common">Black yeast</name>
    <name type="synonym">Pullularia pullulans</name>
    <dbReference type="NCBI Taxonomy" id="5580"/>
    <lineage>
        <taxon>Eukaryota</taxon>
        <taxon>Fungi</taxon>
        <taxon>Dikarya</taxon>
        <taxon>Ascomycota</taxon>
        <taxon>Pezizomycotina</taxon>
        <taxon>Dothideomycetes</taxon>
        <taxon>Dothideomycetidae</taxon>
        <taxon>Dothideales</taxon>
        <taxon>Saccotheciaceae</taxon>
        <taxon>Aureobasidium</taxon>
    </lineage>
</organism>
<sequence>MSGALGLGGYSSSDDEDESIAPVSKPNQAVATKTIGEALPEVVPSKPQHAAPTTVVESTTEPQQDSTPAPADEPAPALSGPALGPALGPMAGPAAGPSMPEAGPSAMPSEEDDGSVPSSPYTAGRLMLRNLTMPPVPNFQIPASPPGSPPPDTTTKFARFLDLKKKGTHFNERLYHSSALRNPGLLPKLMDFAGISQEDQYATPWSQGAIATKFPDWAYGDKLVAAHEKIAKKKEQEKAKNPREAVDFVPAKQEANASASGRVERRAQGRRGLGFDNERRRSRSPR</sequence>
<protein>
    <recommendedName>
        <fullName evidence="6">HCNGP-domain-containing protein</fullName>
    </recommendedName>
</protein>
<feature type="region of interest" description="Disordered" evidence="1">
    <location>
        <begin position="232"/>
        <end position="286"/>
    </location>
</feature>
<reference evidence="4 5" key="1">
    <citation type="submission" date="2018-10" db="EMBL/GenBank/DDBJ databases">
        <title>Fifty Aureobasidium pullulans genomes reveal a recombining polyextremotolerant generalist.</title>
        <authorList>
            <person name="Gostincar C."/>
            <person name="Turk M."/>
            <person name="Zajc J."/>
            <person name="Gunde-Cimerman N."/>
        </authorList>
    </citation>
    <scope>NUCLEOTIDE SEQUENCE [LARGE SCALE GENOMIC DNA]</scope>
    <source>
        <strain evidence="3 4">EXF-10751</strain>
        <strain evidence="2 5">EXF-11013</strain>
    </source>
</reference>
<dbReference type="GO" id="GO:0006355">
    <property type="term" value="P:regulation of DNA-templated transcription"/>
    <property type="evidence" value="ECO:0007669"/>
    <property type="project" value="InterPro"/>
</dbReference>
<evidence type="ECO:0000313" key="3">
    <source>
        <dbReference type="EMBL" id="THW64438.1"/>
    </source>
</evidence>
<feature type="compositionally biased region" description="Pro residues" evidence="1">
    <location>
        <begin position="143"/>
        <end position="152"/>
    </location>
</feature>
<evidence type="ECO:0000256" key="1">
    <source>
        <dbReference type="SAM" id="MobiDB-lite"/>
    </source>
</evidence>
<feature type="compositionally biased region" description="Basic and acidic residues" evidence="1">
    <location>
        <begin position="232"/>
        <end position="246"/>
    </location>
</feature>
<dbReference type="PANTHER" id="PTHR13464:SF0">
    <property type="entry name" value="SAP30-BINDING PROTEIN"/>
    <property type="match status" value="1"/>
</dbReference>
<gene>
    <name evidence="3" type="ORF">D6D20_02819</name>
    <name evidence="2" type="ORF">D6D22_04145</name>
</gene>
<dbReference type="InterPro" id="IPR012479">
    <property type="entry name" value="SAP30BP"/>
</dbReference>
<proteinExistence type="predicted"/>
<dbReference type="Proteomes" id="UP000310687">
    <property type="component" value="Unassembled WGS sequence"/>
</dbReference>
<dbReference type="EMBL" id="QZAN01000020">
    <property type="protein sequence ID" value="THW64438.1"/>
    <property type="molecule type" value="Genomic_DNA"/>
</dbReference>
<dbReference type="GO" id="GO:0005634">
    <property type="term" value="C:nucleus"/>
    <property type="evidence" value="ECO:0007669"/>
    <property type="project" value="TreeGrafter"/>
</dbReference>
<feature type="region of interest" description="Disordered" evidence="1">
    <location>
        <begin position="1"/>
        <end position="154"/>
    </location>
</feature>
<dbReference type="Pfam" id="PF07818">
    <property type="entry name" value="HCNGP"/>
    <property type="match status" value="1"/>
</dbReference>
<feature type="compositionally biased region" description="Low complexity" evidence="1">
    <location>
        <begin position="74"/>
        <end position="106"/>
    </location>
</feature>
<dbReference type="PANTHER" id="PTHR13464">
    <property type="entry name" value="TRANSCRIPTIONAL REGULATOR PROTEIN HCNGP"/>
    <property type="match status" value="1"/>
</dbReference>
<name>A0A4S8Y322_AURPU</name>
<feature type="compositionally biased region" description="Polar residues" evidence="1">
    <location>
        <begin position="55"/>
        <end position="67"/>
    </location>
</feature>
<evidence type="ECO:0000313" key="2">
    <source>
        <dbReference type="EMBL" id="THW44097.1"/>
    </source>
</evidence>